<keyword evidence="4" id="KW-1185">Reference proteome</keyword>
<dbReference type="Proteomes" id="UP000053523">
    <property type="component" value="Unassembled WGS sequence"/>
</dbReference>
<accession>A0A2J9WZH8</accession>
<evidence type="ECO:0000313" key="1">
    <source>
        <dbReference type="EMBL" id="MDT4287389.1"/>
    </source>
</evidence>
<protein>
    <submittedName>
        <fullName evidence="2">Uncharacterized protein</fullName>
    </submittedName>
</protein>
<evidence type="ECO:0000313" key="4">
    <source>
        <dbReference type="Proteomes" id="UP001269271"/>
    </source>
</evidence>
<dbReference type="Proteomes" id="UP001269271">
    <property type="component" value="Unassembled WGS sequence"/>
</dbReference>
<dbReference type="EMBL" id="LORN02000015">
    <property type="protein sequence ID" value="PNN20222.1"/>
    <property type="molecule type" value="Genomic_DNA"/>
</dbReference>
<dbReference type="AlphaFoldDB" id="A0A2J9WZH8"/>
<gene>
    <name evidence="2" type="ORF">AL503_005220</name>
    <name evidence="1" type="ORF">RO950_10395</name>
</gene>
<sequence>MVFNRKIVEQYLAIVGDENPIHEYIVPGQLIVEKVFSMMDDQWASYKVKYVQTTDINELIDFEVVENERIIVSNKVNGVKLVIIRN</sequence>
<dbReference type="EMBL" id="JAVSOO010000031">
    <property type="protein sequence ID" value="MDT4287389.1"/>
    <property type="molecule type" value="Genomic_DNA"/>
</dbReference>
<dbReference type="RefSeq" id="WP_037552429.1">
    <property type="nucleotide sequence ID" value="NZ_CAJCGD010000005.1"/>
</dbReference>
<evidence type="ECO:0000313" key="3">
    <source>
        <dbReference type="Proteomes" id="UP000053523"/>
    </source>
</evidence>
<comment type="caution">
    <text evidence="2">The sequence shown here is derived from an EMBL/GenBank/DDBJ whole genome shotgun (WGS) entry which is preliminary data.</text>
</comment>
<evidence type="ECO:0000313" key="2">
    <source>
        <dbReference type="EMBL" id="PNN20222.1"/>
    </source>
</evidence>
<reference evidence="1 4" key="2">
    <citation type="submission" date="2023-08" db="EMBL/GenBank/DDBJ databases">
        <title>Genomic surveillance of Staphylococcus haemolyticus neonatal outbreak in southern France.</title>
        <authorList>
            <person name="Magnan C."/>
            <person name="Morsli M."/>
            <person name="Thiery B."/>
            <person name="Salipante F."/>
            <person name="Attar J."/>
            <person name="Massimo D.M."/>
            <person name="Ory J."/>
            <person name="Pantel A."/>
            <person name="Lavigne J.-P."/>
        </authorList>
    </citation>
    <scope>NUCLEOTIDE SEQUENCE [LARGE SCALE GENOMIC DNA]</scope>
    <source>
        <strain evidence="1 4">NSH026</strain>
    </source>
</reference>
<reference evidence="2 3" key="1">
    <citation type="submission" date="2017-12" db="EMBL/GenBank/DDBJ databases">
        <title>FDA dAtabase for Regulatory Grade micrObial Sequences (FDA-ARGOS): Supporting development and validation of Infectious Disease Dx tests.</title>
        <authorList>
            <person name="Hoffmann M."/>
            <person name="Allard M."/>
            <person name="Evans P."/>
            <person name="Brown E."/>
            <person name="Tallon L."/>
            <person name="Sadzewicz L."/>
            <person name="Sengamalay N."/>
            <person name="Ott S."/>
            <person name="Godinez A."/>
            <person name="Nagaraj S."/>
            <person name="Vavikolanu K."/>
            <person name="Aluvathingal J."/>
            <person name="Nadendla S."/>
            <person name="Sichtig H."/>
        </authorList>
    </citation>
    <scope>NUCLEOTIDE SEQUENCE [LARGE SCALE GENOMIC DNA]</scope>
    <source>
        <strain evidence="2 3">FDAARGOS_148</strain>
    </source>
</reference>
<proteinExistence type="predicted"/>
<name>A0A2J9WZH8_STAHA</name>
<organism evidence="2 3">
    <name type="scientific">Staphylococcus haemolyticus</name>
    <dbReference type="NCBI Taxonomy" id="1283"/>
    <lineage>
        <taxon>Bacteria</taxon>
        <taxon>Bacillati</taxon>
        <taxon>Bacillota</taxon>
        <taxon>Bacilli</taxon>
        <taxon>Bacillales</taxon>
        <taxon>Staphylococcaceae</taxon>
        <taxon>Staphylococcus</taxon>
    </lineage>
</organism>